<reference evidence="2 4" key="1">
    <citation type="journal article" date="2011" name="Nature">
        <title>The Medicago genome provides insight into the evolution of rhizobial symbioses.</title>
        <authorList>
            <person name="Young N.D."/>
            <person name="Debelle F."/>
            <person name="Oldroyd G.E."/>
            <person name="Geurts R."/>
            <person name="Cannon S.B."/>
            <person name="Udvardi M.K."/>
            <person name="Benedito V.A."/>
            <person name="Mayer K.F."/>
            <person name="Gouzy J."/>
            <person name="Schoof H."/>
            <person name="Van de Peer Y."/>
            <person name="Proost S."/>
            <person name="Cook D.R."/>
            <person name="Meyers B.C."/>
            <person name="Spannagl M."/>
            <person name="Cheung F."/>
            <person name="De Mita S."/>
            <person name="Krishnakumar V."/>
            <person name="Gundlach H."/>
            <person name="Zhou S."/>
            <person name="Mudge J."/>
            <person name="Bharti A.K."/>
            <person name="Murray J.D."/>
            <person name="Naoumkina M.A."/>
            <person name="Rosen B."/>
            <person name="Silverstein K.A."/>
            <person name="Tang H."/>
            <person name="Rombauts S."/>
            <person name="Zhao P.X."/>
            <person name="Zhou P."/>
            <person name="Barbe V."/>
            <person name="Bardou P."/>
            <person name="Bechner M."/>
            <person name="Bellec A."/>
            <person name="Berger A."/>
            <person name="Berges H."/>
            <person name="Bidwell S."/>
            <person name="Bisseling T."/>
            <person name="Choisne N."/>
            <person name="Couloux A."/>
            <person name="Denny R."/>
            <person name="Deshpande S."/>
            <person name="Dai X."/>
            <person name="Doyle J.J."/>
            <person name="Dudez A.M."/>
            <person name="Farmer A.D."/>
            <person name="Fouteau S."/>
            <person name="Franken C."/>
            <person name="Gibelin C."/>
            <person name="Gish J."/>
            <person name="Goldstein S."/>
            <person name="Gonzalez A.J."/>
            <person name="Green P.J."/>
            <person name="Hallab A."/>
            <person name="Hartog M."/>
            <person name="Hua A."/>
            <person name="Humphray S.J."/>
            <person name="Jeong D.H."/>
            <person name="Jing Y."/>
            <person name="Jocker A."/>
            <person name="Kenton S.M."/>
            <person name="Kim D.J."/>
            <person name="Klee K."/>
            <person name="Lai H."/>
            <person name="Lang C."/>
            <person name="Lin S."/>
            <person name="Macmil S.L."/>
            <person name="Magdelenat G."/>
            <person name="Matthews L."/>
            <person name="McCorrison J."/>
            <person name="Monaghan E.L."/>
            <person name="Mun J.H."/>
            <person name="Najar F.Z."/>
            <person name="Nicholson C."/>
            <person name="Noirot C."/>
            <person name="O'Bleness M."/>
            <person name="Paule C.R."/>
            <person name="Poulain J."/>
            <person name="Prion F."/>
            <person name="Qin B."/>
            <person name="Qu C."/>
            <person name="Retzel E.F."/>
            <person name="Riddle C."/>
            <person name="Sallet E."/>
            <person name="Samain S."/>
            <person name="Samson N."/>
            <person name="Sanders I."/>
            <person name="Saurat O."/>
            <person name="Scarpelli C."/>
            <person name="Schiex T."/>
            <person name="Segurens B."/>
            <person name="Severin A.J."/>
            <person name="Sherrier D.J."/>
            <person name="Shi R."/>
            <person name="Sims S."/>
            <person name="Singer S.R."/>
            <person name="Sinharoy S."/>
            <person name="Sterck L."/>
            <person name="Viollet A."/>
            <person name="Wang B.B."/>
            <person name="Wang K."/>
            <person name="Wang M."/>
            <person name="Wang X."/>
            <person name="Warfsmann J."/>
            <person name="Weissenbach J."/>
            <person name="White D.D."/>
            <person name="White J.D."/>
            <person name="Wiley G.B."/>
            <person name="Wincker P."/>
            <person name="Xing Y."/>
            <person name="Yang L."/>
            <person name="Yao Z."/>
            <person name="Ying F."/>
            <person name="Zhai J."/>
            <person name="Zhou L."/>
            <person name="Zuber A."/>
            <person name="Denarie J."/>
            <person name="Dixon R.A."/>
            <person name="May G.D."/>
            <person name="Schwartz D.C."/>
            <person name="Rogers J."/>
            <person name="Quetier F."/>
            <person name="Town C.D."/>
            <person name="Roe B.A."/>
        </authorList>
    </citation>
    <scope>NUCLEOTIDE SEQUENCE [LARGE SCALE GENOMIC DNA]</scope>
    <source>
        <strain evidence="2">A17</strain>
        <strain evidence="3 4">cv. Jemalong A17</strain>
    </source>
</reference>
<name>G7LDI9_MEDTR</name>
<gene>
    <name evidence="2" type="ordered locus">MTR_8g011190</name>
</gene>
<evidence type="ECO:0000313" key="2">
    <source>
        <dbReference type="EMBL" id="AET01323.1"/>
    </source>
</evidence>
<organism evidence="2 4">
    <name type="scientific">Medicago truncatula</name>
    <name type="common">Barrel medic</name>
    <name type="synonym">Medicago tribuloides</name>
    <dbReference type="NCBI Taxonomy" id="3880"/>
    <lineage>
        <taxon>Eukaryota</taxon>
        <taxon>Viridiplantae</taxon>
        <taxon>Streptophyta</taxon>
        <taxon>Embryophyta</taxon>
        <taxon>Tracheophyta</taxon>
        <taxon>Spermatophyta</taxon>
        <taxon>Magnoliopsida</taxon>
        <taxon>eudicotyledons</taxon>
        <taxon>Gunneridae</taxon>
        <taxon>Pentapetalae</taxon>
        <taxon>rosids</taxon>
        <taxon>fabids</taxon>
        <taxon>Fabales</taxon>
        <taxon>Fabaceae</taxon>
        <taxon>Papilionoideae</taxon>
        <taxon>50 kb inversion clade</taxon>
        <taxon>NPAAA clade</taxon>
        <taxon>Hologalegina</taxon>
        <taxon>IRL clade</taxon>
        <taxon>Trifolieae</taxon>
        <taxon>Medicago</taxon>
    </lineage>
</organism>
<reference evidence="3" key="3">
    <citation type="submission" date="2015-04" db="UniProtKB">
        <authorList>
            <consortium name="EnsemblPlants"/>
        </authorList>
    </citation>
    <scope>IDENTIFICATION</scope>
    <source>
        <strain evidence="3">cv. Jemalong A17</strain>
    </source>
</reference>
<dbReference type="PaxDb" id="3880-AET01323"/>
<keyword evidence="1" id="KW-0732">Signal</keyword>
<proteinExistence type="predicted"/>
<evidence type="ECO:0000256" key="1">
    <source>
        <dbReference type="SAM" id="SignalP"/>
    </source>
</evidence>
<keyword evidence="4" id="KW-1185">Reference proteome</keyword>
<dbReference type="EMBL" id="CM001224">
    <property type="protein sequence ID" value="AET01323.1"/>
    <property type="molecule type" value="Genomic_DNA"/>
</dbReference>
<dbReference type="Proteomes" id="UP000002051">
    <property type="component" value="Chromosome 8"/>
</dbReference>
<dbReference type="AlphaFoldDB" id="G7LDI9"/>
<feature type="signal peptide" evidence="1">
    <location>
        <begin position="1"/>
        <end position="22"/>
    </location>
</feature>
<dbReference type="EnsemblPlants" id="AET01323">
    <property type="protein sequence ID" value="AET01323"/>
    <property type="gene ID" value="MTR_8g011190"/>
</dbReference>
<evidence type="ECO:0000313" key="3">
    <source>
        <dbReference type="EnsemblPlants" id="AET01323"/>
    </source>
</evidence>
<protein>
    <submittedName>
        <fullName evidence="2 3">Uncharacterized protein</fullName>
    </submittedName>
</protein>
<evidence type="ECO:0000313" key="4">
    <source>
        <dbReference type="Proteomes" id="UP000002051"/>
    </source>
</evidence>
<accession>G7LDI9</accession>
<dbReference type="HOGENOM" id="CLU_2187887_0_0_1"/>
<sequence length="109" mass="12312">MTALTMIDITIVTLVVLKKVHGILHISLVAQGYNSQSTWNKPQALNFAIYVPSDEKFNPRILKKFKSNSVHTMIHFLSSEVDHYLNKVLEALTDSKVYLTCCPAIVTKH</sequence>
<reference evidence="2 4" key="2">
    <citation type="journal article" date="2014" name="BMC Genomics">
        <title>An improved genome release (version Mt4.0) for the model legume Medicago truncatula.</title>
        <authorList>
            <person name="Tang H."/>
            <person name="Krishnakumar V."/>
            <person name="Bidwell S."/>
            <person name="Rosen B."/>
            <person name="Chan A."/>
            <person name="Zhou S."/>
            <person name="Gentzbittel L."/>
            <person name="Childs K.L."/>
            <person name="Yandell M."/>
            <person name="Gundlach H."/>
            <person name="Mayer K.F."/>
            <person name="Schwartz D.C."/>
            <person name="Town C.D."/>
        </authorList>
    </citation>
    <scope>GENOME REANNOTATION</scope>
    <source>
        <strain evidence="3 4">cv. Jemalong A17</strain>
    </source>
</reference>
<feature type="chain" id="PRO_5014574212" evidence="1">
    <location>
        <begin position="23"/>
        <end position="109"/>
    </location>
</feature>